<dbReference type="Proteomes" id="UP000273516">
    <property type="component" value="Unassembled WGS sequence"/>
</dbReference>
<organism evidence="2 3">
    <name type="scientific">Paracoccus alkanivorans</name>
    <dbReference type="NCBI Taxonomy" id="2116655"/>
    <lineage>
        <taxon>Bacteria</taxon>
        <taxon>Pseudomonadati</taxon>
        <taxon>Pseudomonadota</taxon>
        <taxon>Alphaproteobacteria</taxon>
        <taxon>Rhodobacterales</taxon>
        <taxon>Paracoccaceae</taxon>
        <taxon>Paracoccus</taxon>
    </lineage>
</organism>
<proteinExistence type="predicted"/>
<evidence type="ECO:0000256" key="1">
    <source>
        <dbReference type="SAM" id="MobiDB-lite"/>
    </source>
</evidence>
<feature type="region of interest" description="Disordered" evidence="1">
    <location>
        <begin position="152"/>
        <end position="177"/>
    </location>
</feature>
<sequence>MLLRSGIAAFTIFYPVSIAWAIPATDEGAERLTAAFQTYLGSAEGVVTVVPQGDIYELKIDGAPLLGKVADMQVEFEIPELTYQLTDNGDGTWKVAEDQDLTWSFKVPGLFEQSGSASLESGGTWDESLKAFTEQKGVVTDMIVDTVQYAPKDDGAEAGSTAQEPEVLSRDHQRTGRTEYELAGSAGENGGVDQVMEYRVEDLEQSQELMIGATGAPIQIGMRSPGYEGTMRIEEARNEGILSLMAWFVAHPSKELITGAQEELRSELSAAMPLWDDLSMDATMRDLKITSPVGEFGVDEMEFMIGMTGAVAEGRLQEKVKISGLRIPQQILPAWGASLVPEEAEFDIAISDYDLAALAGLAIRGFDLSADDPFASIQPEQALNAIIPQGAFRASIAPSYLKGADYEIGFEGDARIGPEQASEGTARITATGLDKIEEALAAAPPEAAGQPLMMLRMARAMSQQGENGELLWQIDLAAPDTLKVNGQVISGPTQQP</sequence>
<feature type="compositionally biased region" description="Basic and acidic residues" evidence="1">
    <location>
        <begin position="167"/>
        <end position="177"/>
    </location>
</feature>
<dbReference type="OrthoDB" id="7764370at2"/>
<evidence type="ECO:0000313" key="2">
    <source>
        <dbReference type="EMBL" id="RMC35622.1"/>
    </source>
</evidence>
<evidence type="ECO:0008006" key="4">
    <source>
        <dbReference type="Google" id="ProtNLM"/>
    </source>
</evidence>
<reference evidence="2 3" key="1">
    <citation type="submission" date="2018-07" db="EMBL/GenBank/DDBJ databases">
        <authorList>
            <person name="Zhang Y."/>
            <person name="Wang L."/>
            <person name="Ma S."/>
        </authorList>
    </citation>
    <scope>NUCLEOTIDE SEQUENCE [LARGE SCALE GENOMIC DNA]</scope>
    <source>
        <strain evidence="2 3">4-2</strain>
    </source>
</reference>
<dbReference type="RefSeq" id="WP_122112244.1">
    <property type="nucleotide sequence ID" value="NZ_QOKZ01000003.1"/>
</dbReference>
<evidence type="ECO:0000313" key="3">
    <source>
        <dbReference type="Proteomes" id="UP000273516"/>
    </source>
</evidence>
<comment type="caution">
    <text evidence="2">The sequence shown here is derived from an EMBL/GenBank/DDBJ whole genome shotgun (WGS) entry which is preliminary data.</text>
</comment>
<name>A0A3M0MCZ0_9RHOB</name>
<protein>
    <recommendedName>
        <fullName evidence="4">DUF2125 domain-containing protein</fullName>
    </recommendedName>
</protein>
<accession>A0A3M0MCZ0</accession>
<dbReference type="AlphaFoldDB" id="A0A3M0MCZ0"/>
<keyword evidence="3" id="KW-1185">Reference proteome</keyword>
<dbReference type="EMBL" id="QOKZ01000003">
    <property type="protein sequence ID" value="RMC35622.1"/>
    <property type="molecule type" value="Genomic_DNA"/>
</dbReference>
<gene>
    <name evidence="2" type="ORF">C9E81_10405</name>
</gene>